<dbReference type="OrthoDB" id="2442156at2"/>
<organism evidence="2 3">
    <name type="scientific">Lysinibacillus halotolerans</name>
    <dbReference type="NCBI Taxonomy" id="1368476"/>
    <lineage>
        <taxon>Bacteria</taxon>
        <taxon>Bacillati</taxon>
        <taxon>Bacillota</taxon>
        <taxon>Bacilli</taxon>
        <taxon>Bacillales</taxon>
        <taxon>Bacillaceae</taxon>
        <taxon>Lysinibacillus</taxon>
    </lineage>
</organism>
<dbReference type="RefSeq" id="WP_122970738.1">
    <property type="nucleotide sequence ID" value="NZ_RHLQ01000003.1"/>
</dbReference>
<accession>A0A3M8HFI4</accession>
<dbReference type="AlphaFoldDB" id="A0A3M8HFI4"/>
<keyword evidence="1" id="KW-1133">Transmembrane helix</keyword>
<keyword evidence="3" id="KW-1185">Reference proteome</keyword>
<protein>
    <submittedName>
        <fullName evidence="2">Uncharacterized protein</fullName>
    </submittedName>
</protein>
<keyword evidence="1" id="KW-0472">Membrane</keyword>
<feature type="transmembrane region" description="Helical" evidence="1">
    <location>
        <begin position="28"/>
        <end position="52"/>
    </location>
</feature>
<comment type="caution">
    <text evidence="2">The sequence shown here is derived from an EMBL/GenBank/DDBJ whole genome shotgun (WGS) entry which is preliminary data.</text>
</comment>
<evidence type="ECO:0000256" key="1">
    <source>
        <dbReference type="SAM" id="Phobius"/>
    </source>
</evidence>
<evidence type="ECO:0000313" key="3">
    <source>
        <dbReference type="Proteomes" id="UP000279909"/>
    </source>
</evidence>
<gene>
    <name evidence="2" type="ORF">EC501_02660</name>
</gene>
<keyword evidence="1" id="KW-0812">Transmembrane</keyword>
<feature type="transmembrane region" description="Helical" evidence="1">
    <location>
        <begin position="64"/>
        <end position="84"/>
    </location>
</feature>
<reference evidence="2 3" key="1">
    <citation type="journal article" date="2014" name="Int. J. Syst. Evol. Microbiol.">
        <title>Lysinibacillus halotolerans sp. nov., isolated from saline-alkaline soil.</title>
        <authorList>
            <person name="Kong D."/>
            <person name="Wang Y."/>
            <person name="Zhao B."/>
            <person name="Li Y."/>
            <person name="Song J."/>
            <person name="Zhai Y."/>
            <person name="Zhang C."/>
            <person name="Wang H."/>
            <person name="Chen X."/>
            <person name="Zhao B."/>
            <person name="Ruan Z."/>
        </authorList>
    </citation>
    <scope>NUCLEOTIDE SEQUENCE [LARGE SCALE GENOMIC DNA]</scope>
    <source>
        <strain evidence="2 3">MCCC 1A12703</strain>
    </source>
</reference>
<proteinExistence type="predicted"/>
<dbReference type="Proteomes" id="UP000279909">
    <property type="component" value="Unassembled WGS sequence"/>
</dbReference>
<dbReference type="EMBL" id="RHLQ01000003">
    <property type="protein sequence ID" value="RND01170.1"/>
    <property type="molecule type" value="Genomic_DNA"/>
</dbReference>
<name>A0A3M8HFI4_9BACI</name>
<sequence length="92" mass="10463">MLIAICILVLAIILAVYFSRNKSAKRKFTVWGITTIVFVAPLLSWILGILFGMNKGDGFVGMTVMVYGFVFLMVIGFILLYYGIFKRERPKF</sequence>
<evidence type="ECO:0000313" key="2">
    <source>
        <dbReference type="EMBL" id="RND01170.1"/>
    </source>
</evidence>